<protein>
    <submittedName>
        <fullName evidence="1">Uncharacterized protein</fullName>
    </submittedName>
</protein>
<accession>A0A660L7D8</accession>
<gene>
    <name evidence="1" type="ORF">C8N24_0747</name>
</gene>
<name>A0A660L7D8_9ACTN</name>
<organism evidence="1 2">
    <name type="scientific">Solirubrobacter pauli</name>
    <dbReference type="NCBI Taxonomy" id="166793"/>
    <lineage>
        <taxon>Bacteria</taxon>
        <taxon>Bacillati</taxon>
        <taxon>Actinomycetota</taxon>
        <taxon>Thermoleophilia</taxon>
        <taxon>Solirubrobacterales</taxon>
        <taxon>Solirubrobacteraceae</taxon>
        <taxon>Solirubrobacter</taxon>
    </lineage>
</organism>
<keyword evidence="2" id="KW-1185">Reference proteome</keyword>
<comment type="caution">
    <text evidence="1">The sequence shown here is derived from an EMBL/GenBank/DDBJ whole genome shotgun (WGS) entry which is preliminary data.</text>
</comment>
<reference evidence="1 2" key="1">
    <citation type="submission" date="2018-10" db="EMBL/GenBank/DDBJ databases">
        <title>Genomic Encyclopedia of Archaeal and Bacterial Type Strains, Phase II (KMG-II): from individual species to whole genera.</title>
        <authorList>
            <person name="Goeker M."/>
        </authorList>
    </citation>
    <scope>NUCLEOTIDE SEQUENCE [LARGE SCALE GENOMIC DNA]</scope>
    <source>
        <strain evidence="1 2">DSM 14954</strain>
    </source>
</reference>
<proteinExistence type="predicted"/>
<dbReference type="Proteomes" id="UP000278962">
    <property type="component" value="Unassembled WGS sequence"/>
</dbReference>
<evidence type="ECO:0000313" key="1">
    <source>
        <dbReference type="EMBL" id="RKQ90932.1"/>
    </source>
</evidence>
<dbReference type="AlphaFoldDB" id="A0A660L7D8"/>
<evidence type="ECO:0000313" key="2">
    <source>
        <dbReference type="Proteomes" id="UP000278962"/>
    </source>
</evidence>
<sequence>MRAASERLSIHKLMARWIKYWDMDDGDMEIGRPLIRASAKRHQAHVPTPGGRLPSRGFVILRQPGGVIMRRYATRAEAPAEVAELPRRYAYEIREQ</sequence>
<dbReference type="EMBL" id="RBIL01000001">
    <property type="protein sequence ID" value="RKQ90932.1"/>
    <property type="molecule type" value="Genomic_DNA"/>
</dbReference>